<keyword evidence="3" id="KW-1185">Reference proteome</keyword>
<sequence length="317" mass="35853">MNLLIKSIAFVSILSLMACNGGDKNTDKTKTEYADASKDDANEIIEYHNIVLNLTDKNDRSLKSMDDNLETIAKGLKNPTDRFAFTGLMRLTDFGRVNFSKIKPETPPSALNRDDVNFFKGKIKLLNESYKSINDTYKTLTDYIKAEDFKDDKSVNGFKLLDSIYSQGKKYYAVNDEILNKLQVIGDDAERVILKTHPLKEFIYALKDDTQAAAALIALMGKHAKDYKKGESEIKKAYDALDAQNKKHIAMSFPSDSENSYKAKSFGDFNNSVTDFLASARKIMRQGAEKGSLTNENADELYQKKDMMRVYYNSFVD</sequence>
<dbReference type="PROSITE" id="PS51257">
    <property type="entry name" value="PROKAR_LIPOPROTEIN"/>
    <property type="match status" value="1"/>
</dbReference>
<dbReference type="RefSeq" id="WP_109930009.1">
    <property type="nucleotide sequence ID" value="NZ_QGNY01000004.1"/>
</dbReference>
<reference evidence="3" key="1">
    <citation type="submission" date="2018-05" db="EMBL/GenBank/DDBJ databases">
        <title>Pedobacter paludis sp. nov., isolated from wetland soil.</title>
        <authorList>
            <person name="Zhang Y."/>
        </authorList>
    </citation>
    <scope>NUCLEOTIDE SEQUENCE [LARGE SCALE GENOMIC DNA]</scope>
    <source>
        <strain evidence="3">R-8</strain>
    </source>
</reference>
<evidence type="ECO:0000256" key="1">
    <source>
        <dbReference type="SAM" id="SignalP"/>
    </source>
</evidence>
<evidence type="ECO:0000313" key="3">
    <source>
        <dbReference type="Proteomes" id="UP000245391"/>
    </source>
</evidence>
<dbReference type="AlphaFoldDB" id="A0A317F1F6"/>
<feature type="signal peptide" evidence="1">
    <location>
        <begin position="1"/>
        <end position="18"/>
    </location>
</feature>
<evidence type="ECO:0008006" key="4">
    <source>
        <dbReference type="Google" id="ProtNLM"/>
    </source>
</evidence>
<keyword evidence="1" id="KW-0732">Signal</keyword>
<dbReference type="OrthoDB" id="1046005at2"/>
<dbReference type="EMBL" id="QGNY01000004">
    <property type="protein sequence ID" value="PWS31278.1"/>
    <property type="molecule type" value="Genomic_DNA"/>
</dbReference>
<proteinExistence type="predicted"/>
<dbReference type="Proteomes" id="UP000245391">
    <property type="component" value="Unassembled WGS sequence"/>
</dbReference>
<name>A0A317F1F6_9SPHI</name>
<protein>
    <recommendedName>
        <fullName evidence="4">DUF3829 domain-containing protein</fullName>
    </recommendedName>
</protein>
<comment type="caution">
    <text evidence="2">The sequence shown here is derived from an EMBL/GenBank/DDBJ whole genome shotgun (WGS) entry which is preliminary data.</text>
</comment>
<feature type="chain" id="PRO_5016332843" description="DUF3829 domain-containing protein" evidence="1">
    <location>
        <begin position="19"/>
        <end position="317"/>
    </location>
</feature>
<accession>A0A317F1F6</accession>
<gene>
    <name evidence="2" type="ORF">DF947_11780</name>
</gene>
<evidence type="ECO:0000313" key="2">
    <source>
        <dbReference type="EMBL" id="PWS31278.1"/>
    </source>
</evidence>
<organism evidence="2 3">
    <name type="scientific">Pedobacter paludis</name>
    <dbReference type="NCBI Taxonomy" id="2203212"/>
    <lineage>
        <taxon>Bacteria</taxon>
        <taxon>Pseudomonadati</taxon>
        <taxon>Bacteroidota</taxon>
        <taxon>Sphingobacteriia</taxon>
        <taxon>Sphingobacteriales</taxon>
        <taxon>Sphingobacteriaceae</taxon>
        <taxon>Pedobacter</taxon>
    </lineage>
</organism>
<dbReference type="Gene3D" id="1.20.120.930">
    <property type="entry name" value="Uncharacterised protein PF12889, N-terminal DUF3829"/>
    <property type="match status" value="1"/>
</dbReference>